<name>A0A9D4TTF9_CHLVU</name>
<dbReference type="AlphaFoldDB" id="A0A9D4TTF9"/>
<reference evidence="2" key="1">
    <citation type="journal article" date="2019" name="Plant J.">
        <title>Chlorella vulgaris genome assembly and annotation reveals the molecular basis for metabolic acclimation to high light conditions.</title>
        <authorList>
            <person name="Cecchin M."/>
            <person name="Marcolungo L."/>
            <person name="Rossato M."/>
            <person name="Girolomoni L."/>
            <person name="Cosentino E."/>
            <person name="Cuine S."/>
            <person name="Li-Beisson Y."/>
            <person name="Delledonne M."/>
            <person name="Ballottari M."/>
        </authorList>
    </citation>
    <scope>NUCLEOTIDE SEQUENCE</scope>
    <source>
        <strain evidence="2">211/11P</strain>
    </source>
</reference>
<dbReference type="EMBL" id="SIDB01000003">
    <property type="protein sequence ID" value="KAI3434479.1"/>
    <property type="molecule type" value="Genomic_DNA"/>
</dbReference>
<dbReference type="Proteomes" id="UP001055712">
    <property type="component" value="Unassembled WGS sequence"/>
</dbReference>
<accession>A0A9D4TTF9</accession>
<sequence length="120" mass="12809">MAHRTCKLTSINVAKRAACAYLGHGQADADFVSLQVPRSVQARVPQLRVDLCALTAQPHVAEVAWSQGQLVEGGAPDALLEPEDSSSEEDDGAEGLNAWLGGGDPNGVEVLEWEWEDAEE</sequence>
<organism evidence="2 3">
    <name type="scientific">Chlorella vulgaris</name>
    <name type="common">Green alga</name>
    <dbReference type="NCBI Taxonomy" id="3077"/>
    <lineage>
        <taxon>Eukaryota</taxon>
        <taxon>Viridiplantae</taxon>
        <taxon>Chlorophyta</taxon>
        <taxon>core chlorophytes</taxon>
        <taxon>Trebouxiophyceae</taxon>
        <taxon>Chlorellales</taxon>
        <taxon>Chlorellaceae</taxon>
        <taxon>Chlorella clade</taxon>
        <taxon>Chlorella</taxon>
    </lineage>
</organism>
<comment type="caution">
    <text evidence="2">The sequence shown here is derived from an EMBL/GenBank/DDBJ whole genome shotgun (WGS) entry which is preliminary data.</text>
</comment>
<proteinExistence type="predicted"/>
<evidence type="ECO:0000313" key="3">
    <source>
        <dbReference type="Proteomes" id="UP001055712"/>
    </source>
</evidence>
<evidence type="ECO:0000313" key="2">
    <source>
        <dbReference type="EMBL" id="KAI3434479.1"/>
    </source>
</evidence>
<gene>
    <name evidence="2" type="ORF">D9Q98_002555</name>
</gene>
<protein>
    <submittedName>
        <fullName evidence="2">Uncharacterized protein</fullName>
    </submittedName>
</protein>
<keyword evidence="3" id="KW-1185">Reference proteome</keyword>
<reference evidence="2" key="2">
    <citation type="submission" date="2020-11" db="EMBL/GenBank/DDBJ databases">
        <authorList>
            <person name="Cecchin M."/>
            <person name="Marcolungo L."/>
            <person name="Rossato M."/>
            <person name="Girolomoni L."/>
            <person name="Cosentino E."/>
            <person name="Cuine S."/>
            <person name="Li-Beisson Y."/>
            <person name="Delledonne M."/>
            <person name="Ballottari M."/>
        </authorList>
    </citation>
    <scope>NUCLEOTIDE SEQUENCE</scope>
    <source>
        <strain evidence="2">211/11P</strain>
        <tissue evidence="2">Whole cell</tissue>
    </source>
</reference>
<feature type="compositionally biased region" description="Acidic residues" evidence="1">
    <location>
        <begin position="80"/>
        <end position="93"/>
    </location>
</feature>
<feature type="region of interest" description="Disordered" evidence="1">
    <location>
        <begin position="74"/>
        <end position="107"/>
    </location>
</feature>
<evidence type="ECO:0000256" key="1">
    <source>
        <dbReference type="SAM" id="MobiDB-lite"/>
    </source>
</evidence>